<dbReference type="Proteomes" id="UP000030748">
    <property type="component" value="Unassembled WGS sequence"/>
</dbReference>
<evidence type="ECO:0000313" key="1">
    <source>
        <dbReference type="EMBL" id="EYU46310.1"/>
    </source>
</evidence>
<evidence type="ECO:0000313" key="2">
    <source>
        <dbReference type="Proteomes" id="UP000030748"/>
    </source>
</evidence>
<name>A0A022S4P2_ERYGU</name>
<organism evidence="1 2">
    <name type="scientific">Erythranthe guttata</name>
    <name type="common">Yellow monkey flower</name>
    <name type="synonym">Mimulus guttatus</name>
    <dbReference type="NCBI Taxonomy" id="4155"/>
    <lineage>
        <taxon>Eukaryota</taxon>
        <taxon>Viridiplantae</taxon>
        <taxon>Streptophyta</taxon>
        <taxon>Embryophyta</taxon>
        <taxon>Tracheophyta</taxon>
        <taxon>Spermatophyta</taxon>
        <taxon>Magnoliopsida</taxon>
        <taxon>eudicotyledons</taxon>
        <taxon>Gunneridae</taxon>
        <taxon>Pentapetalae</taxon>
        <taxon>asterids</taxon>
        <taxon>lamiids</taxon>
        <taxon>Lamiales</taxon>
        <taxon>Phrymaceae</taxon>
        <taxon>Erythranthe</taxon>
    </lineage>
</organism>
<dbReference type="EMBL" id="KI630171">
    <property type="protein sequence ID" value="EYU46310.1"/>
    <property type="molecule type" value="Genomic_DNA"/>
</dbReference>
<protein>
    <submittedName>
        <fullName evidence="1">Uncharacterized protein</fullName>
    </submittedName>
</protein>
<dbReference type="AlphaFoldDB" id="A0A022S4P2"/>
<keyword evidence="2" id="KW-1185">Reference proteome</keyword>
<accession>A0A022S4P2</accession>
<sequence length="53" mass="5887">MLLRVLRISGSEEKPAAASVNELETAISSYNSFNPAPIWAVAENYRFEPAFVE</sequence>
<gene>
    <name evidence="1" type="ORF">MIMGU_mgv1a0096471mg</name>
</gene>
<proteinExistence type="predicted"/>
<reference evidence="1 2" key="1">
    <citation type="journal article" date="2013" name="Proc. Natl. Acad. Sci. U.S.A.">
        <title>Fine-scale variation in meiotic recombination in Mimulus inferred from population shotgun sequencing.</title>
        <authorList>
            <person name="Hellsten U."/>
            <person name="Wright K.M."/>
            <person name="Jenkins J."/>
            <person name="Shu S."/>
            <person name="Yuan Y."/>
            <person name="Wessler S.R."/>
            <person name="Schmutz J."/>
            <person name="Willis J.H."/>
            <person name="Rokhsar D.S."/>
        </authorList>
    </citation>
    <scope>NUCLEOTIDE SEQUENCE [LARGE SCALE GENOMIC DNA]</scope>
    <source>
        <strain evidence="2">cv. DUN x IM62</strain>
    </source>
</reference>
<feature type="non-terminal residue" evidence="1">
    <location>
        <position position="53"/>
    </location>
</feature>